<evidence type="ECO:0000313" key="2">
    <source>
        <dbReference type="Proteomes" id="UP000283634"/>
    </source>
</evidence>
<organism evidence="1 2">
    <name type="scientific">Trypanosoma rangeli</name>
    <dbReference type="NCBI Taxonomy" id="5698"/>
    <lineage>
        <taxon>Eukaryota</taxon>
        <taxon>Discoba</taxon>
        <taxon>Euglenozoa</taxon>
        <taxon>Kinetoplastea</taxon>
        <taxon>Metakinetoplastina</taxon>
        <taxon>Trypanosomatida</taxon>
        <taxon>Trypanosomatidae</taxon>
        <taxon>Trypanosoma</taxon>
        <taxon>Herpetosoma</taxon>
    </lineage>
</organism>
<dbReference type="RefSeq" id="XP_029238466.1">
    <property type="nucleotide sequence ID" value="XM_029381639.1"/>
</dbReference>
<sequence>MALPLRSIERLPQKSWDTTKLCSTLVNTNVLICDAGIFSAAGPPKPLPREVSASFWQGFFFLDNEAASSATGKYLEGPPGLRQDPLRVINQTLLVQEETEQR</sequence>
<proteinExistence type="predicted"/>
<keyword evidence="2" id="KW-1185">Reference proteome</keyword>
<reference evidence="1 2" key="1">
    <citation type="journal article" date="2018" name="BMC Genomics">
        <title>Genomic comparison of Trypanosoma conorhini and Trypanosoma rangeli to Trypanosoma cruzi strains of high and low virulence.</title>
        <authorList>
            <person name="Bradwell K.R."/>
            <person name="Koparde V.N."/>
            <person name="Matveyev A.V."/>
            <person name="Serrano M.G."/>
            <person name="Alves J.M."/>
            <person name="Parikh H."/>
            <person name="Huang B."/>
            <person name="Lee V."/>
            <person name="Espinosa-Alvarez O."/>
            <person name="Ortiz P.A."/>
            <person name="Costa-Martins A.G."/>
            <person name="Teixeira M.M."/>
            <person name="Buck G.A."/>
        </authorList>
    </citation>
    <scope>NUCLEOTIDE SEQUENCE [LARGE SCALE GENOMIC DNA]</scope>
    <source>
        <strain evidence="1 2">AM80</strain>
    </source>
</reference>
<protein>
    <submittedName>
        <fullName evidence="1">Uncharacterized protein</fullName>
    </submittedName>
</protein>
<comment type="caution">
    <text evidence="1">The sequence shown here is derived from an EMBL/GenBank/DDBJ whole genome shotgun (WGS) entry which is preliminary data.</text>
</comment>
<dbReference type="AlphaFoldDB" id="A0A3R7NN15"/>
<dbReference type="EMBL" id="MKGL01000144">
    <property type="protein sequence ID" value="RNF05077.1"/>
    <property type="molecule type" value="Genomic_DNA"/>
</dbReference>
<accession>A0A3R7NN15</accession>
<dbReference type="Proteomes" id="UP000283634">
    <property type="component" value="Unassembled WGS sequence"/>
</dbReference>
<dbReference type="GeneID" id="40328656"/>
<name>A0A3R7NN15_TRYRA</name>
<gene>
    <name evidence="1" type="ORF">TraAM80_04723</name>
</gene>
<evidence type="ECO:0000313" key="1">
    <source>
        <dbReference type="EMBL" id="RNF05077.1"/>
    </source>
</evidence>